<evidence type="ECO:0000256" key="2">
    <source>
        <dbReference type="ARBA" id="ARBA00022475"/>
    </source>
</evidence>
<gene>
    <name evidence="9" type="ORF">DBZ36_14245</name>
</gene>
<keyword evidence="5" id="KW-1133">Transmembrane helix</keyword>
<keyword evidence="10" id="KW-1185">Reference proteome</keyword>
<dbReference type="InterPro" id="IPR003848">
    <property type="entry name" value="DUF218"/>
</dbReference>
<evidence type="ECO:0000256" key="5">
    <source>
        <dbReference type="ARBA" id="ARBA00022989"/>
    </source>
</evidence>
<accession>A0A420E9E1</accession>
<dbReference type="GO" id="GO:0005886">
    <property type="term" value="C:plasma membrane"/>
    <property type="evidence" value="ECO:0007669"/>
    <property type="project" value="UniProtKB-SubCell"/>
</dbReference>
<keyword evidence="2" id="KW-1003">Cell membrane</keyword>
<name>A0A420E9E1_9ALTE</name>
<organism evidence="9 10">
    <name type="scientific">Alginatibacterium sediminis</name>
    <dbReference type="NCBI Taxonomy" id="2164068"/>
    <lineage>
        <taxon>Bacteria</taxon>
        <taxon>Pseudomonadati</taxon>
        <taxon>Pseudomonadota</taxon>
        <taxon>Gammaproteobacteria</taxon>
        <taxon>Alteromonadales</taxon>
        <taxon>Alteromonadaceae</taxon>
        <taxon>Alginatibacterium</taxon>
    </lineage>
</organism>
<evidence type="ECO:0000256" key="7">
    <source>
        <dbReference type="ARBA" id="ARBA00037355"/>
    </source>
</evidence>
<reference evidence="9 10" key="1">
    <citation type="submission" date="2018-09" db="EMBL/GenBank/DDBJ databases">
        <authorList>
            <person name="Wang Z."/>
        </authorList>
    </citation>
    <scope>NUCLEOTIDE SEQUENCE [LARGE SCALE GENOMIC DNA]</scope>
    <source>
        <strain evidence="9 10">ALS 81</strain>
    </source>
</reference>
<keyword evidence="4" id="KW-0812">Transmembrane</keyword>
<evidence type="ECO:0000313" key="10">
    <source>
        <dbReference type="Proteomes" id="UP000286482"/>
    </source>
</evidence>
<protein>
    <submittedName>
        <fullName evidence="9">SanA protein</fullName>
    </submittedName>
</protein>
<dbReference type="AlphaFoldDB" id="A0A420E9E1"/>
<feature type="domain" description="DUF218" evidence="8">
    <location>
        <begin position="44"/>
        <end position="179"/>
    </location>
</feature>
<dbReference type="PANTHER" id="PTHR30336">
    <property type="entry name" value="INNER MEMBRANE PROTEIN, PROBABLE PERMEASE"/>
    <property type="match status" value="1"/>
</dbReference>
<comment type="subcellular location">
    <subcellularLocation>
        <location evidence="1">Cell inner membrane</location>
        <topology evidence="1">Single-pass membrane protein</topology>
    </subcellularLocation>
</comment>
<comment type="function">
    <text evidence="7">Participates in the barrier function of the cell envelope.</text>
</comment>
<evidence type="ECO:0000259" key="8">
    <source>
        <dbReference type="Pfam" id="PF02698"/>
    </source>
</evidence>
<dbReference type="PROSITE" id="PS51257">
    <property type="entry name" value="PROKAR_LIPOPROTEIN"/>
    <property type="match status" value="1"/>
</dbReference>
<keyword evidence="3" id="KW-0997">Cell inner membrane</keyword>
<dbReference type="EMBL" id="RAQO01000008">
    <property type="protein sequence ID" value="RKF15938.1"/>
    <property type="molecule type" value="Genomic_DNA"/>
</dbReference>
<evidence type="ECO:0000256" key="1">
    <source>
        <dbReference type="ARBA" id="ARBA00004377"/>
    </source>
</evidence>
<sequence>MLKVCSASLLLALALLLACDLGLSWSVRKQIIDDFAQVEPVPVALILGTSKYVGKRKNIYYETRLEAGAQLYLRGLVQGLIVSGDNATRYYNEPITMYNDLMSEGIPSAHITMDYAGFRTLDSIVRAQKVFGQTQFIIVSQRFHVERALFIANYYGIKAIGFAVENAPIEYHWRVRLREVLARAKAVFDLYISNEKPRFLGHPEIVGLRELFPESIVDTNMVDTSSSASSE</sequence>
<keyword evidence="6" id="KW-0472">Membrane</keyword>
<dbReference type="PANTHER" id="PTHR30336:SF0">
    <property type="entry name" value="PROTEIN SANA"/>
    <property type="match status" value="1"/>
</dbReference>
<dbReference type="Pfam" id="PF02698">
    <property type="entry name" value="DUF218"/>
    <property type="match status" value="1"/>
</dbReference>
<evidence type="ECO:0000313" key="9">
    <source>
        <dbReference type="EMBL" id="RKF15938.1"/>
    </source>
</evidence>
<evidence type="ECO:0000256" key="6">
    <source>
        <dbReference type="ARBA" id="ARBA00023136"/>
    </source>
</evidence>
<dbReference type="InterPro" id="IPR051599">
    <property type="entry name" value="Cell_Envelope_Assoc"/>
</dbReference>
<dbReference type="Proteomes" id="UP000286482">
    <property type="component" value="Unassembled WGS sequence"/>
</dbReference>
<dbReference type="CDD" id="cd06259">
    <property type="entry name" value="YdcF-like"/>
    <property type="match status" value="1"/>
</dbReference>
<proteinExistence type="predicted"/>
<comment type="caution">
    <text evidence="9">The sequence shown here is derived from an EMBL/GenBank/DDBJ whole genome shotgun (WGS) entry which is preliminary data.</text>
</comment>
<evidence type="ECO:0000256" key="3">
    <source>
        <dbReference type="ARBA" id="ARBA00022519"/>
    </source>
</evidence>
<evidence type="ECO:0000256" key="4">
    <source>
        <dbReference type="ARBA" id="ARBA00022692"/>
    </source>
</evidence>
<dbReference type="OrthoDB" id="9782395at2"/>